<protein>
    <submittedName>
        <fullName evidence="1">Uncharacterized protein</fullName>
    </submittedName>
</protein>
<sequence length="205" mass="23375">MTSGRYPRILAEEIFKRRIFWNKALKSLCEQNACEFDLSFERGGVLKDRLDSLQQKIKDTWLANTKNNALASQDRIYRLLDHSVRSLDLTAKSQKASMFVLGWVCRARGDLLQLNGRPHSSDDGDGLSQACSLCNSGEKENMMHFLADCQVLGEFRMANFGSSRLSHEMVLSIMNGLNWLPLAKFCSAAWAYRSELVSHFNWDRS</sequence>
<gene>
    <name evidence="1" type="ORF">GE061_000091</name>
</gene>
<accession>A0A8S9Y5B7</accession>
<dbReference type="AlphaFoldDB" id="A0A8S9Y5B7"/>
<name>A0A8S9Y5B7_APOLU</name>
<proteinExistence type="predicted"/>
<evidence type="ECO:0000313" key="2">
    <source>
        <dbReference type="Proteomes" id="UP000466442"/>
    </source>
</evidence>
<organism evidence="1 2">
    <name type="scientific">Apolygus lucorum</name>
    <name type="common">Small green plant bug</name>
    <name type="synonym">Lygocoris lucorum</name>
    <dbReference type="NCBI Taxonomy" id="248454"/>
    <lineage>
        <taxon>Eukaryota</taxon>
        <taxon>Metazoa</taxon>
        <taxon>Ecdysozoa</taxon>
        <taxon>Arthropoda</taxon>
        <taxon>Hexapoda</taxon>
        <taxon>Insecta</taxon>
        <taxon>Pterygota</taxon>
        <taxon>Neoptera</taxon>
        <taxon>Paraneoptera</taxon>
        <taxon>Hemiptera</taxon>
        <taxon>Heteroptera</taxon>
        <taxon>Panheteroptera</taxon>
        <taxon>Cimicomorpha</taxon>
        <taxon>Miridae</taxon>
        <taxon>Mirini</taxon>
        <taxon>Apolygus</taxon>
    </lineage>
</organism>
<reference evidence="1" key="1">
    <citation type="journal article" date="2021" name="Mol. Ecol. Resour.">
        <title>Apolygus lucorum genome provides insights into omnivorousness and mesophyll feeding.</title>
        <authorList>
            <person name="Liu Y."/>
            <person name="Liu H."/>
            <person name="Wang H."/>
            <person name="Huang T."/>
            <person name="Liu B."/>
            <person name="Yang B."/>
            <person name="Yin L."/>
            <person name="Li B."/>
            <person name="Zhang Y."/>
            <person name="Zhang S."/>
            <person name="Jiang F."/>
            <person name="Zhang X."/>
            <person name="Ren Y."/>
            <person name="Wang B."/>
            <person name="Wang S."/>
            <person name="Lu Y."/>
            <person name="Wu K."/>
            <person name="Fan W."/>
            <person name="Wang G."/>
        </authorList>
    </citation>
    <scope>NUCLEOTIDE SEQUENCE</scope>
    <source>
        <strain evidence="1">12Hb</strain>
    </source>
</reference>
<dbReference type="EMBL" id="WIXP02000001">
    <property type="protein sequence ID" value="KAF6215758.1"/>
    <property type="molecule type" value="Genomic_DNA"/>
</dbReference>
<evidence type="ECO:0000313" key="1">
    <source>
        <dbReference type="EMBL" id="KAF6215758.1"/>
    </source>
</evidence>
<keyword evidence="2" id="KW-1185">Reference proteome</keyword>
<dbReference type="Proteomes" id="UP000466442">
    <property type="component" value="Linkage Group LG1"/>
</dbReference>
<comment type="caution">
    <text evidence="1">The sequence shown here is derived from an EMBL/GenBank/DDBJ whole genome shotgun (WGS) entry which is preliminary data.</text>
</comment>